<dbReference type="InterPro" id="IPR013783">
    <property type="entry name" value="Ig-like_fold"/>
</dbReference>
<comment type="caution">
    <text evidence="3">The sequence shown here is derived from an EMBL/GenBank/DDBJ whole genome shotgun (WGS) entry which is preliminary data.</text>
</comment>
<keyword evidence="1" id="KW-1015">Disulfide bond</keyword>
<evidence type="ECO:0000313" key="4">
    <source>
        <dbReference type="Proteomes" id="UP001292094"/>
    </source>
</evidence>
<dbReference type="Gene3D" id="2.60.40.10">
    <property type="entry name" value="Immunoglobulins"/>
    <property type="match status" value="1"/>
</dbReference>
<evidence type="ECO:0000313" key="3">
    <source>
        <dbReference type="EMBL" id="KAK4315331.1"/>
    </source>
</evidence>
<feature type="domain" description="CD80-like immunoglobulin C2-set" evidence="2">
    <location>
        <begin position="26"/>
        <end position="82"/>
    </location>
</feature>
<dbReference type="EMBL" id="JAWZYT010001117">
    <property type="protein sequence ID" value="KAK4315331.1"/>
    <property type="molecule type" value="Genomic_DNA"/>
</dbReference>
<evidence type="ECO:0000256" key="1">
    <source>
        <dbReference type="ARBA" id="ARBA00023157"/>
    </source>
</evidence>
<proteinExistence type="predicted"/>
<dbReference type="InterPro" id="IPR013162">
    <property type="entry name" value="CD80_C2-set"/>
</dbReference>
<name>A0AAE1PV78_9EUCA</name>
<protein>
    <recommendedName>
        <fullName evidence="2">CD80-like immunoglobulin C2-set domain-containing protein</fullName>
    </recommendedName>
</protein>
<dbReference type="AlphaFoldDB" id="A0AAE1PV78"/>
<sequence length="157" mass="16615">MFSSSPSGLPKGGPILEGIRTRYNVGEWVDLTCTTHNAKPAPILSFILNDMPAPLGWVDQQTNITDSNGLTTSTLRLRFRLTGHVVARGGMAGVSCHALIPGVYTRNSTGIITTTAPHHASSVRGTAVAPHQGYRQDLLSAALLLLPSLLLPALTHA</sequence>
<organism evidence="3 4">
    <name type="scientific">Petrolisthes manimaculis</name>
    <dbReference type="NCBI Taxonomy" id="1843537"/>
    <lineage>
        <taxon>Eukaryota</taxon>
        <taxon>Metazoa</taxon>
        <taxon>Ecdysozoa</taxon>
        <taxon>Arthropoda</taxon>
        <taxon>Crustacea</taxon>
        <taxon>Multicrustacea</taxon>
        <taxon>Malacostraca</taxon>
        <taxon>Eumalacostraca</taxon>
        <taxon>Eucarida</taxon>
        <taxon>Decapoda</taxon>
        <taxon>Pleocyemata</taxon>
        <taxon>Anomura</taxon>
        <taxon>Galatheoidea</taxon>
        <taxon>Porcellanidae</taxon>
        <taxon>Petrolisthes</taxon>
    </lineage>
</organism>
<keyword evidence="4" id="KW-1185">Reference proteome</keyword>
<dbReference type="PANTHER" id="PTHR21261">
    <property type="entry name" value="BEAT PROTEIN"/>
    <property type="match status" value="1"/>
</dbReference>
<gene>
    <name evidence="3" type="ORF">Pmani_013444</name>
</gene>
<dbReference type="Proteomes" id="UP001292094">
    <property type="component" value="Unassembled WGS sequence"/>
</dbReference>
<dbReference type="Pfam" id="PF08205">
    <property type="entry name" value="C2-set_2"/>
    <property type="match status" value="1"/>
</dbReference>
<reference evidence="3" key="1">
    <citation type="submission" date="2023-11" db="EMBL/GenBank/DDBJ databases">
        <title>Genome assemblies of two species of porcelain crab, Petrolisthes cinctipes and Petrolisthes manimaculis (Anomura: Porcellanidae).</title>
        <authorList>
            <person name="Angst P."/>
        </authorList>
    </citation>
    <scope>NUCLEOTIDE SEQUENCE</scope>
    <source>
        <strain evidence="3">PB745_02</strain>
        <tissue evidence="3">Gill</tissue>
    </source>
</reference>
<dbReference type="PANTHER" id="PTHR21261:SF15">
    <property type="entry name" value="BEATEN PATH IIIA, ISOFORM D-RELATED"/>
    <property type="match status" value="1"/>
</dbReference>
<evidence type="ECO:0000259" key="2">
    <source>
        <dbReference type="Pfam" id="PF08205"/>
    </source>
</evidence>
<accession>A0AAE1PV78</accession>